<evidence type="ECO:0000256" key="3">
    <source>
        <dbReference type="ARBA" id="ARBA00022691"/>
    </source>
</evidence>
<reference evidence="5" key="1">
    <citation type="submission" date="2022-12" db="EMBL/GenBank/DDBJ databases">
        <authorList>
            <person name="Mo P."/>
        </authorList>
    </citation>
    <scope>NUCLEOTIDE SEQUENCE [LARGE SCALE GENOMIC DNA]</scope>
    <source>
        <strain evidence="5">HUAS 3-15</strain>
    </source>
</reference>
<keyword evidence="5" id="KW-1185">Reference proteome</keyword>
<protein>
    <submittedName>
        <fullName evidence="4">O-methyltransferase</fullName>
    </submittedName>
</protein>
<dbReference type="CDD" id="cd02440">
    <property type="entry name" value="AdoMet_MTases"/>
    <property type="match status" value="1"/>
</dbReference>
<dbReference type="SUPFAM" id="SSF53335">
    <property type="entry name" value="S-adenosyl-L-methionine-dependent methyltransferases"/>
    <property type="match status" value="1"/>
</dbReference>
<dbReference type="InterPro" id="IPR002935">
    <property type="entry name" value="SAM_O-MeTrfase"/>
</dbReference>
<dbReference type="Gene3D" id="3.40.50.150">
    <property type="entry name" value="Vaccinia Virus protein VP39"/>
    <property type="match status" value="1"/>
</dbReference>
<dbReference type="EMBL" id="CP115450">
    <property type="protein sequence ID" value="WBP90524.1"/>
    <property type="molecule type" value="Genomic_DNA"/>
</dbReference>
<proteinExistence type="predicted"/>
<dbReference type="RefSeq" id="WP_270149365.1">
    <property type="nucleotide sequence ID" value="NZ_CP115450.1"/>
</dbReference>
<keyword evidence="1" id="KW-0489">Methyltransferase</keyword>
<dbReference type="Pfam" id="PF01596">
    <property type="entry name" value="Methyltransf_3"/>
    <property type="match status" value="1"/>
</dbReference>
<evidence type="ECO:0000256" key="1">
    <source>
        <dbReference type="ARBA" id="ARBA00022603"/>
    </source>
</evidence>
<keyword evidence="2" id="KW-0808">Transferase</keyword>
<dbReference type="Proteomes" id="UP001212821">
    <property type="component" value="Chromosome"/>
</dbReference>
<sequence length="229" mass="23924">MTQPTQPTQQTTWNAVDAYFSEQLVGHDPVLDAATAAADAAGLPKIAVAPNQGKLLHLLALTQGARRILEVGTLGGYSTIWLARALPADGRLISLELDPGHAEVARGNLARAGLGEVAEVRVGRAADSLAALVEQGEEPFDVVFIDADKPSNPEYFRRALQLTGPGSLIIVDNVVRGGAIADAASTDPAVVATRAMHELIAAEPRVTATSVQTVGSKGYDGFTLVRVQS</sequence>
<evidence type="ECO:0000313" key="5">
    <source>
        <dbReference type="Proteomes" id="UP001212821"/>
    </source>
</evidence>
<gene>
    <name evidence="4" type="ORF">O1G21_34800</name>
</gene>
<dbReference type="InterPro" id="IPR029063">
    <property type="entry name" value="SAM-dependent_MTases_sf"/>
</dbReference>
<evidence type="ECO:0000313" key="4">
    <source>
        <dbReference type="EMBL" id="WBP90524.1"/>
    </source>
</evidence>
<dbReference type="PANTHER" id="PTHR10509:SF14">
    <property type="entry name" value="CAFFEOYL-COA O-METHYLTRANSFERASE 3-RELATED"/>
    <property type="match status" value="1"/>
</dbReference>
<keyword evidence="3" id="KW-0949">S-adenosyl-L-methionine</keyword>
<dbReference type="PANTHER" id="PTHR10509">
    <property type="entry name" value="O-METHYLTRANSFERASE-RELATED"/>
    <property type="match status" value="1"/>
</dbReference>
<dbReference type="PROSITE" id="PS51682">
    <property type="entry name" value="SAM_OMT_I"/>
    <property type="match status" value="1"/>
</dbReference>
<name>A0ABY7QCP1_9ACTN</name>
<evidence type="ECO:0000256" key="2">
    <source>
        <dbReference type="ARBA" id="ARBA00022679"/>
    </source>
</evidence>
<accession>A0ABY7QCP1</accession>
<dbReference type="InterPro" id="IPR050362">
    <property type="entry name" value="Cation-dep_OMT"/>
</dbReference>
<organism evidence="4 5">
    <name type="scientific">Kitasatospora cathayae</name>
    <dbReference type="NCBI Taxonomy" id="3004092"/>
    <lineage>
        <taxon>Bacteria</taxon>
        <taxon>Bacillati</taxon>
        <taxon>Actinomycetota</taxon>
        <taxon>Actinomycetes</taxon>
        <taxon>Kitasatosporales</taxon>
        <taxon>Streptomycetaceae</taxon>
        <taxon>Kitasatospora</taxon>
    </lineage>
</organism>